<dbReference type="SUPFAM" id="SSF52172">
    <property type="entry name" value="CheY-like"/>
    <property type="match status" value="1"/>
</dbReference>
<dbReference type="Gene3D" id="3.40.50.2300">
    <property type="match status" value="1"/>
</dbReference>
<feature type="domain" description="HTH luxR-type" evidence="5">
    <location>
        <begin position="179"/>
        <end position="243"/>
    </location>
</feature>
<keyword evidence="2" id="KW-0238">DNA-binding</keyword>
<dbReference type="PROSITE" id="PS50043">
    <property type="entry name" value="HTH_LUXR_2"/>
    <property type="match status" value="1"/>
</dbReference>
<dbReference type="Proteomes" id="UP000441772">
    <property type="component" value="Unassembled WGS sequence"/>
</dbReference>
<evidence type="ECO:0000313" key="7">
    <source>
        <dbReference type="EMBL" id="KAB7789697.1"/>
    </source>
</evidence>
<gene>
    <name evidence="7" type="ORF">F7D09_1787</name>
</gene>
<comment type="caution">
    <text evidence="7">The sequence shown here is derived from an EMBL/GenBank/DDBJ whole genome shotgun (WGS) entry which is preliminary data.</text>
</comment>
<feature type="modified residue" description="4-aspartylphosphate" evidence="4">
    <location>
        <position position="83"/>
    </location>
</feature>
<dbReference type="InterPro" id="IPR039420">
    <property type="entry name" value="WalR-like"/>
</dbReference>
<dbReference type="GO" id="GO:0006355">
    <property type="term" value="P:regulation of DNA-templated transcription"/>
    <property type="evidence" value="ECO:0007669"/>
    <property type="project" value="InterPro"/>
</dbReference>
<evidence type="ECO:0000256" key="2">
    <source>
        <dbReference type="ARBA" id="ARBA00023125"/>
    </source>
</evidence>
<dbReference type="Pfam" id="PF00196">
    <property type="entry name" value="GerE"/>
    <property type="match status" value="1"/>
</dbReference>
<dbReference type="SMART" id="SM00448">
    <property type="entry name" value="REC"/>
    <property type="match status" value="1"/>
</dbReference>
<dbReference type="EMBL" id="WBVT01000035">
    <property type="protein sequence ID" value="KAB7789697.1"/>
    <property type="molecule type" value="Genomic_DNA"/>
</dbReference>
<dbReference type="PANTHER" id="PTHR43214">
    <property type="entry name" value="TWO-COMPONENT RESPONSE REGULATOR"/>
    <property type="match status" value="1"/>
</dbReference>
<dbReference type="CDD" id="cd00156">
    <property type="entry name" value="REC"/>
    <property type="match status" value="1"/>
</dbReference>
<dbReference type="Gene3D" id="1.10.10.10">
    <property type="entry name" value="Winged helix-like DNA-binding domain superfamily/Winged helix DNA-binding domain"/>
    <property type="match status" value="1"/>
</dbReference>
<dbReference type="InterPro" id="IPR016032">
    <property type="entry name" value="Sig_transdc_resp-reg_C-effctor"/>
</dbReference>
<accession>A0A6I1GK08</accession>
<dbReference type="Pfam" id="PF00072">
    <property type="entry name" value="Response_reg"/>
    <property type="match status" value="1"/>
</dbReference>
<dbReference type="AlphaFoldDB" id="A0A6I1GK08"/>
<dbReference type="PANTHER" id="PTHR43214:SF41">
    <property type="entry name" value="NITRATE_NITRITE RESPONSE REGULATOR PROTEIN NARP"/>
    <property type="match status" value="1"/>
</dbReference>
<dbReference type="InterPro" id="IPR036388">
    <property type="entry name" value="WH-like_DNA-bd_sf"/>
</dbReference>
<dbReference type="InterPro" id="IPR011006">
    <property type="entry name" value="CheY-like_superfamily"/>
</dbReference>
<evidence type="ECO:0000259" key="6">
    <source>
        <dbReference type="PROSITE" id="PS50110"/>
    </source>
</evidence>
<evidence type="ECO:0000259" key="5">
    <source>
        <dbReference type="PROSITE" id="PS50043"/>
    </source>
</evidence>
<keyword evidence="3" id="KW-0804">Transcription</keyword>
<evidence type="ECO:0000313" key="8">
    <source>
        <dbReference type="Proteomes" id="UP000441772"/>
    </source>
</evidence>
<dbReference type="CDD" id="cd06170">
    <property type="entry name" value="LuxR_C_like"/>
    <property type="match status" value="1"/>
</dbReference>
<keyword evidence="8" id="KW-1185">Reference proteome</keyword>
<dbReference type="PRINTS" id="PR00038">
    <property type="entry name" value="HTHLUXR"/>
</dbReference>
<dbReference type="SUPFAM" id="SSF46894">
    <property type="entry name" value="C-terminal effector domain of the bipartite response regulators"/>
    <property type="match status" value="1"/>
</dbReference>
<reference evidence="7 8" key="1">
    <citation type="submission" date="2019-09" db="EMBL/GenBank/DDBJ databases">
        <title>Characterization of the phylogenetic diversity of two novel species belonging to the genus Bifidobacterium: Bifidobacterium cebidarum sp. nov. and Bifidobacterium leontopitheci sp. nov.</title>
        <authorList>
            <person name="Lugli G.A."/>
            <person name="Duranti S."/>
            <person name="Milani C."/>
            <person name="Turroni F."/>
            <person name="Ventura M."/>
        </authorList>
    </citation>
    <scope>NUCLEOTIDE SEQUENCE [LARGE SCALE GENOMIC DNA]</scope>
    <source>
        <strain evidence="7 8">LMG 31471</strain>
    </source>
</reference>
<keyword evidence="4" id="KW-0597">Phosphoprotein</keyword>
<keyword evidence="1" id="KW-0805">Transcription regulation</keyword>
<evidence type="ECO:0000256" key="3">
    <source>
        <dbReference type="ARBA" id="ARBA00023163"/>
    </source>
</evidence>
<dbReference type="InterPro" id="IPR001789">
    <property type="entry name" value="Sig_transdc_resp-reg_receiver"/>
</dbReference>
<proteinExistence type="predicted"/>
<dbReference type="GO" id="GO:0003677">
    <property type="term" value="F:DNA binding"/>
    <property type="evidence" value="ECO:0007669"/>
    <property type="project" value="UniProtKB-KW"/>
</dbReference>
<evidence type="ECO:0000256" key="1">
    <source>
        <dbReference type="ARBA" id="ARBA00023015"/>
    </source>
</evidence>
<protein>
    <submittedName>
        <fullName evidence="7">Two-component response regulator</fullName>
    </submittedName>
</protein>
<name>A0A6I1GK08_9BIFI</name>
<evidence type="ECO:0000256" key="4">
    <source>
        <dbReference type="PROSITE-ProRule" id="PRU00169"/>
    </source>
</evidence>
<sequence length="243" mass="26188">MLMVNRPSPFTMEAMSNPSPTQACGGVVAIGLVDNDPYALAYLRAAVERLDARFRMVFAVQSGAAAIQRCLYAPHPPHVLVTDMSLTDMGGIDVCARIRQSGSRIGIVGITALDPAPFRERFADAGAQAIVAKEHIPTRLRPAILRAAQGLATVGEADGDASRFTDVTASLERMAAHADKVTAARLSDKELDIIRMYARHMTTADIAEALHISSSTVHVHVHRAMTKLHATSRQEAIRLCGIR</sequence>
<feature type="domain" description="Response regulatory" evidence="6">
    <location>
        <begin position="29"/>
        <end position="148"/>
    </location>
</feature>
<organism evidence="7 8">
    <name type="scientific">Bifidobacterium leontopitheci</name>
    <dbReference type="NCBI Taxonomy" id="2650774"/>
    <lineage>
        <taxon>Bacteria</taxon>
        <taxon>Bacillati</taxon>
        <taxon>Actinomycetota</taxon>
        <taxon>Actinomycetes</taxon>
        <taxon>Bifidobacteriales</taxon>
        <taxon>Bifidobacteriaceae</taxon>
        <taxon>Bifidobacterium</taxon>
    </lineage>
</organism>
<dbReference type="PROSITE" id="PS50110">
    <property type="entry name" value="RESPONSE_REGULATORY"/>
    <property type="match status" value="1"/>
</dbReference>
<dbReference type="GO" id="GO:0000160">
    <property type="term" value="P:phosphorelay signal transduction system"/>
    <property type="evidence" value="ECO:0007669"/>
    <property type="project" value="InterPro"/>
</dbReference>
<dbReference type="InterPro" id="IPR000792">
    <property type="entry name" value="Tscrpt_reg_LuxR_C"/>
</dbReference>
<dbReference type="SMART" id="SM00421">
    <property type="entry name" value="HTH_LUXR"/>
    <property type="match status" value="1"/>
</dbReference>